<dbReference type="InterPro" id="IPR003594">
    <property type="entry name" value="HATPase_dom"/>
</dbReference>
<dbReference type="InterPro" id="IPR003661">
    <property type="entry name" value="HisK_dim/P_dom"/>
</dbReference>
<evidence type="ECO:0000259" key="7">
    <source>
        <dbReference type="PROSITE" id="PS50110"/>
    </source>
</evidence>
<dbReference type="SUPFAM" id="SSF47384">
    <property type="entry name" value="Homodimeric domain of signal transducing histidine kinase"/>
    <property type="match status" value="1"/>
</dbReference>
<evidence type="ECO:0000313" key="9">
    <source>
        <dbReference type="Proteomes" id="UP000030661"/>
    </source>
</evidence>
<dbReference type="InterPro" id="IPR011006">
    <property type="entry name" value="CheY-like_superfamily"/>
</dbReference>
<dbReference type="CDD" id="cd00082">
    <property type="entry name" value="HisKA"/>
    <property type="match status" value="1"/>
</dbReference>
<evidence type="ECO:0000256" key="1">
    <source>
        <dbReference type="ARBA" id="ARBA00000085"/>
    </source>
</evidence>
<dbReference type="SUPFAM" id="SSF52172">
    <property type="entry name" value="CheY-like"/>
    <property type="match status" value="1"/>
</dbReference>
<evidence type="ECO:0000256" key="2">
    <source>
        <dbReference type="ARBA" id="ARBA00012438"/>
    </source>
</evidence>
<gene>
    <name evidence="8" type="ORF">U27_00909</name>
</gene>
<dbReference type="InterPro" id="IPR004358">
    <property type="entry name" value="Sig_transdc_His_kin-like_C"/>
</dbReference>
<sequence>MNTTRFSILIVDDTPANLRLLSGILAQRDYMVRPVTDGALALSAAQADPPDLIMLDIMMPNMSGYEVCEQLKADERTRDIPVIFISAKQEILDKVNAFSLGAVDYITKPFQAEEVLARVETHLSLCNLRKSLEEKNQQLSETLQRLKATQEQLIIREKMAALGHLIAGIAHEINTPLGAIQASIGNISNALNVSLQQLPKLFQQLSAEQQVTFFAFLQKALDNPVSLSSREARQARRMLKEELDAFKIPDAEAMAASLVNMGIYQDISPFLGLLQDEHHALIVQTAYYLVMQQNNSRNIMSAVERASKVVFALKKYAHYDESGQKIKADIVEGIEAVLTLYHNQLKKGITLNKVYTDIPQILCYPDELQQVWINVIHNAIRAMEGHGTLEIATGIAEIDHRPAVMVAITDSGHGIPAAIQSRIFEPFFTTKPAGEGSGLGLDIVRQIIERHQGKIDVTSCPGKTTFRISLPIEAEPGKIG</sequence>
<dbReference type="Gene3D" id="3.40.50.2300">
    <property type="match status" value="1"/>
</dbReference>
<dbReference type="Pfam" id="PF02518">
    <property type="entry name" value="HATPase_c"/>
    <property type="match status" value="1"/>
</dbReference>
<dbReference type="SMART" id="SM00448">
    <property type="entry name" value="REC"/>
    <property type="match status" value="1"/>
</dbReference>
<keyword evidence="8" id="KW-0418">Kinase</keyword>
<dbReference type="PANTHER" id="PTHR43065">
    <property type="entry name" value="SENSOR HISTIDINE KINASE"/>
    <property type="match status" value="1"/>
</dbReference>
<feature type="modified residue" description="4-aspartylphosphate" evidence="4">
    <location>
        <position position="56"/>
    </location>
</feature>
<dbReference type="Gene3D" id="1.10.287.130">
    <property type="match status" value="1"/>
</dbReference>
<dbReference type="InterPro" id="IPR036890">
    <property type="entry name" value="HATPase_C_sf"/>
</dbReference>
<dbReference type="InterPro" id="IPR036097">
    <property type="entry name" value="HisK_dim/P_sf"/>
</dbReference>
<dbReference type="Proteomes" id="UP000030661">
    <property type="component" value="Unassembled WGS sequence"/>
</dbReference>
<evidence type="ECO:0000256" key="4">
    <source>
        <dbReference type="PROSITE-ProRule" id="PRU00169"/>
    </source>
</evidence>
<organism evidence="8">
    <name type="scientific">Vecturithrix granuli</name>
    <dbReference type="NCBI Taxonomy" id="1499967"/>
    <lineage>
        <taxon>Bacteria</taxon>
        <taxon>Candidatus Moduliflexota</taxon>
        <taxon>Candidatus Vecturitrichia</taxon>
        <taxon>Candidatus Vecturitrichales</taxon>
        <taxon>Candidatus Vecturitrichaceae</taxon>
        <taxon>Candidatus Vecturithrix</taxon>
    </lineage>
</organism>
<dbReference type="eggNOG" id="COG4191">
    <property type="taxonomic scope" value="Bacteria"/>
</dbReference>
<dbReference type="PRINTS" id="PR00344">
    <property type="entry name" value="BCTRLSENSOR"/>
</dbReference>
<dbReference type="eggNOG" id="COG3437">
    <property type="taxonomic scope" value="Bacteria"/>
</dbReference>
<comment type="catalytic activity">
    <reaction evidence="1">
        <text>ATP + protein L-histidine = ADP + protein N-phospho-L-histidine.</text>
        <dbReference type="EC" id="2.7.13.3"/>
    </reaction>
</comment>
<feature type="domain" description="Histidine kinase" evidence="6">
    <location>
        <begin position="262"/>
        <end position="474"/>
    </location>
</feature>
<dbReference type="EMBL" id="DF820476">
    <property type="protein sequence ID" value="GAK61011.1"/>
    <property type="molecule type" value="Genomic_DNA"/>
</dbReference>
<protein>
    <recommendedName>
        <fullName evidence="2">histidine kinase</fullName>
        <ecNumber evidence="2">2.7.13.3</ecNumber>
    </recommendedName>
</protein>
<dbReference type="PROSITE" id="PS50109">
    <property type="entry name" value="HIS_KIN"/>
    <property type="match status" value="1"/>
</dbReference>
<keyword evidence="8" id="KW-0808">Transferase</keyword>
<evidence type="ECO:0000259" key="6">
    <source>
        <dbReference type="PROSITE" id="PS50109"/>
    </source>
</evidence>
<dbReference type="GO" id="GO:0000155">
    <property type="term" value="F:phosphorelay sensor kinase activity"/>
    <property type="evidence" value="ECO:0007669"/>
    <property type="project" value="InterPro"/>
</dbReference>
<dbReference type="Gene3D" id="3.30.565.10">
    <property type="entry name" value="Histidine kinase-like ATPase, C-terminal domain"/>
    <property type="match status" value="1"/>
</dbReference>
<dbReference type="PROSITE" id="PS50110">
    <property type="entry name" value="RESPONSE_REGULATORY"/>
    <property type="match status" value="1"/>
</dbReference>
<accession>A0A081C8V6</accession>
<dbReference type="HOGENOM" id="CLU_000445_114_72_0"/>
<dbReference type="AlphaFoldDB" id="A0A081C8V6"/>
<keyword evidence="5" id="KW-0175">Coiled coil</keyword>
<feature type="coiled-coil region" evidence="5">
    <location>
        <begin position="129"/>
        <end position="156"/>
    </location>
</feature>
<dbReference type="PANTHER" id="PTHR43065:SF48">
    <property type="entry name" value="HISTIDINE KINASE"/>
    <property type="match status" value="1"/>
</dbReference>
<proteinExistence type="predicted"/>
<dbReference type="InterPro" id="IPR001789">
    <property type="entry name" value="Sig_transdc_resp-reg_receiver"/>
</dbReference>
<dbReference type="STRING" id="1499967.U27_00909"/>
<keyword evidence="3 4" id="KW-0597">Phosphoprotein</keyword>
<evidence type="ECO:0000256" key="5">
    <source>
        <dbReference type="SAM" id="Coils"/>
    </source>
</evidence>
<evidence type="ECO:0000256" key="3">
    <source>
        <dbReference type="ARBA" id="ARBA00022553"/>
    </source>
</evidence>
<evidence type="ECO:0000313" key="8">
    <source>
        <dbReference type="EMBL" id="GAK61011.1"/>
    </source>
</evidence>
<keyword evidence="9" id="KW-1185">Reference proteome</keyword>
<dbReference type="SMART" id="SM00387">
    <property type="entry name" value="HATPase_c"/>
    <property type="match status" value="1"/>
</dbReference>
<dbReference type="SUPFAM" id="SSF55874">
    <property type="entry name" value="ATPase domain of HSP90 chaperone/DNA topoisomerase II/histidine kinase"/>
    <property type="match status" value="1"/>
</dbReference>
<reference evidence="8" key="1">
    <citation type="journal article" date="2015" name="PeerJ">
        <title>First genomic representation of candidate bacterial phylum KSB3 points to enhanced environmental sensing as a trigger of wastewater bulking.</title>
        <authorList>
            <person name="Sekiguchi Y."/>
            <person name="Ohashi A."/>
            <person name="Parks D.H."/>
            <person name="Yamauchi T."/>
            <person name="Tyson G.W."/>
            <person name="Hugenholtz P."/>
        </authorList>
    </citation>
    <scope>NUCLEOTIDE SEQUENCE [LARGE SCALE GENOMIC DNA]</scope>
</reference>
<dbReference type="InterPro" id="IPR005467">
    <property type="entry name" value="His_kinase_dom"/>
</dbReference>
<dbReference type="CDD" id="cd19920">
    <property type="entry name" value="REC_PA4781-like"/>
    <property type="match status" value="1"/>
</dbReference>
<dbReference type="Pfam" id="PF00072">
    <property type="entry name" value="Response_reg"/>
    <property type="match status" value="1"/>
</dbReference>
<feature type="domain" description="Response regulatory" evidence="7">
    <location>
        <begin position="7"/>
        <end position="123"/>
    </location>
</feature>
<dbReference type="EC" id="2.7.13.3" evidence="2"/>
<name>A0A081C8V6_VECG1</name>